<evidence type="ECO:0000256" key="1">
    <source>
        <dbReference type="SAM" id="Coils"/>
    </source>
</evidence>
<proteinExistence type="predicted"/>
<keyword evidence="1" id="KW-0175">Coiled coil</keyword>
<evidence type="ECO:0000313" key="3">
    <source>
        <dbReference type="Proteomes" id="UP000002770"/>
    </source>
</evidence>
<dbReference type="OrthoDB" id="7061550at2"/>
<dbReference type="eggNOG" id="COG1842">
    <property type="taxonomic scope" value="Bacteria"/>
</dbReference>
<dbReference type="STRING" id="658187.LDG_8320"/>
<gene>
    <name evidence="2" type="ORF">LDG_8320</name>
</gene>
<feature type="coiled-coil region" evidence="1">
    <location>
        <begin position="55"/>
        <end position="122"/>
    </location>
</feature>
<keyword evidence="3" id="KW-1185">Reference proteome</keyword>
<dbReference type="HOGENOM" id="CLU_655407_0_0_6"/>
<dbReference type="AlphaFoldDB" id="G9ESP9"/>
<dbReference type="InterPro" id="IPR021207">
    <property type="entry name" value="Integr_conj_element_PFL4705"/>
</dbReference>
<name>G9ESP9_9GAMM</name>
<protein>
    <recommendedName>
        <fullName evidence="4">TIGR03752 family integrating conjugative element protein</fullName>
    </recommendedName>
</protein>
<dbReference type="EMBL" id="JH413846">
    <property type="protein sequence ID" value="EHL29730.1"/>
    <property type="molecule type" value="Genomic_DNA"/>
</dbReference>
<reference evidence="2 3" key="1">
    <citation type="journal article" date="2011" name="BMC Genomics">
        <title>Insight into cross-talk between intra-amoebal pathogens.</title>
        <authorList>
            <person name="Gimenez G."/>
            <person name="Bertelli C."/>
            <person name="Moliner C."/>
            <person name="Robert C."/>
            <person name="Raoult D."/>
            <person name="Fournier P.E."/>
            <person name="Greub G."/>
        </authorList>
    </citation>
    <scope>NUCLEOTIDE SEQUENCE [LARGE SCALE GENOMIC DNA]</scope>
    <source>
        <strain evidence="2 3">LLAP12</strain>
    </source>
</reference>
<dbReference type="RefSeq" id="WP_006872199.1">
    <property type="nucleotide sequence ID" value="NZ_JH413846.1"/>
</dbReference>
<organism evidence="2 3">
    <name type="scientific">Legionella drancourtii LLAP12</name>
    <dbReference type="NCBI Taxonomy" id="658187"/>
    <lineage>
        <taxon>Bacteria</taxon>
        <taxon>Pseudomonadati</taxon>
        <taxon>Pseudomonadota</taxon>
        <taxon>Gammaproteobacteria</taxon>
        <taxon>Legionellales</taxon>
        <taxon>Legionellaceae</taxon>
        <taxon>Legionella</taxon>
    </lineage>
</organism>
<evidence type="ECO:0000313" key="2">
    <source>
        <dbReference type="EMBL" id="EHL29730.1"/>
    </source>
</evidence>
<dbReference type="InParanoid" id="G9ESP9"/>
<dbReference type="NCBIfam" id="TIGR03752">
    <property type="entry name" value="conj_TIGR03752"/>
    <property type="match status" value="1"/>
</dbReference>
<evidence type="ECO:0008006" key="4">
    <source>
        <dbReference type="Google" id="ProtNLM"/>
    </source>
</evidence>
<sequence length="465" mass="50260">MKKNISLKVLTGVVVGVVALVLINSGKGGPSQAAESKADPNNLNEAISSQFNDNIRDVSARLVQTEQKMRAIEIQNKTLAEKNAELTASKEEGGVVIRQELAPEVVETMEALKKELAQLKESQTPQGDSERYPLGQIASNGLLTAPGAVYDIDNQLMKHPLSEQEVSYWNKLNARRKQIQKSVVKKSKKIMPSQEEKETDIPYYTIPAGSDLGNTTLLSALIGEVPIDGKLMQPLFPFSAIISRGDLMASNGVPLPPDISGMKISGYAIGVGSFLDNISCARAYVTSVLFTFQDGHFVVVGKDQMSNSVDLVNNESLGYLTTAYGNPCIHGKYYTNAPRVLMAMMATGGAQGVGNALSQWQMTYFAGPNGATAAPTGSFGPYAAGGALSEGTAKGGDWLEKRIQGSFDMVFVPASVPYRIGAVQQFRPNRMSLHLTQTINLDKQPQGRVLDYGHLQHYTHDFSLK</sequence>
<accession>G9ESP9</accession>
<dbReference type="Proteomes" id="UP000002770">
    <property type="component" value="Unassembled WGS sequence"/>
</dbReference>